<protein>
    <recommendedName>
        <fullName evidence="3">MYND-type zinc finger protein samB</fullName>
    </recommendedName>
</protein>
<sequence>MENTNKTTKMPEANNEAKDSGPCIVCGKQTPRLCLICGEDFICSELCNEPDLLPAAHMPACKEDESTTGYDLKTCLAMDRLPSKPQTMQDFGFDRCDARSDKQNLWGVYHTLVVSYGISAPQLNRWSAARELRKHIAELFDDRGRAEEFYGINENYVDWFKTHAHVFDGGIHGSGGGTQAEETGDFWPNLRGRLNQAFF</sequence>
<dbReference type="EMBL" id="JAQQWK010000011">
    <property type="protein sequence ID" value="KAK8024504.1"/>
    <property type="molecule type" value="Genomic_DNA"/>
</dbReference>
<comment type="caution">
    <text evidence="1">The sequence shown here is derived from an EMBL/GenBank/DDBJ whole genome shotgun (WGS) entry which is preliminary data.</text>
</comment>
<accession>A0ABR1S2T4</accession>
<dbReference type="Proteomes" id="UP001444661">
    <property type="component" value="Unassembled WGS sequence"/>
</dbReference>
<name>A0ABR1S2T4_9PEZI</name>
<proteinExistence type="predicted"/>
<evidence type="ECO:0000313" key="2">
    <source>
        <dbReference type="Proteomes" id="UP001444661"/>
    </source>
</evidence>
<evidence type="ECO:0000313" key="1">
    <source>
        <dbReference type="EMBL" id="KAK8024504.1"/>
    </source>
</evidence>
<keyword evidence="2" id="KW-1185">Reference proteome</keyword>
<reference evidence="1 2" key="1">
    <citation type="submission" date="2023-01" db="EMBL/GenBank/DDBJ databases">
        <title>Analysis of 21 Apiospora genomes using comparative genomics revels a genus with tremendous synthesis potential of carbohydrate active enzymes and secondary metabolites.</title>
        <authorList>
            <person name="Sorensen T."/>
        </authorList>
    </citation>
    <scope>NUCLEOTIDE SEQUENCE [LARGE SCALE GENOMIC DNA]</scope>
    <source>
        <strain evidence="1 2">CBS 33761</strain>
    </source>
</reference>
<gene>
    <name evidence="1" type="ORF">PG993_012570</name>
</gene>
<organism evidence="1 2">
    <name type="scientific">Apiospora rasikravindrae</name>
    <dbReference type="NCBI Taxonomy" id="990691"/>
    <lineage>
        <taxon>Eukaryota</taxon>
        <taxon>Fungi</taxon>
        <taxon>Dikarya</taxon>
        <taxon>Ascomycota</taxon>
        <taxon>Pezizomycotina</taxon>
        <taxon>Sordariomycetes</taxon>
        <taxon>Xylariomycetidae</taxon>
        <taxon>Amphisphaeriales</taxon>
        <taxon>Apiosporaceae</taxon>
        <taxon>Apiospora</taxon>
    </lineage>
</organism>
<evidence type="ECO:0008006" key="3">
    <source>
        <dbReference type="Google" id="ProtNLM"/>
    </source>
</evidence>